<dbReference type="RefSeq" id="WP_322019659.1">
    <property type="nucleotide sequence ID" value="NZ_JARZAK010000011.1"/>
</dbReference>
<dbReference type="EMBL" id="JARZAK010000011">
    <property type="protein sequence ID" value="MDY7259358.1"/>
    <property type="molecule type" value="Genomic_DNA"/>
</dbReference>
<reference evidence="2 3" key="1">
    <citation type="submission" date="2023-04" db="EMBL/GenBank/DDBJ databases">
        <title>Bacteroides pacosi sp. nov., isolated from the fecal material of an alpaca.</title>
        <authorList>
            <person name="Miller S."/>
            <person name="Hendry M."/>
            <person name="King J."/>
            <person name="Sankaranarayanan K."/>
            <person name="Lawson P.A."/>
        </authorList>
    </citation>
    <scope>NUCLEOTIDE SEQUENCE [LARGE SCALE GENOMIC DNA]</scope>
    <source>
        <strain evidence="2 3">A2-P53</strain>
    </source>
</reference>
<keyword evidence="3" id="KW-1185">Reference proteome</keyword>
<accession>A0ABU5HUV3</accession>
<evidence type="ECO:0000313" key="3">
    <source>
        <dbReference type="Proteomes" id="UP001292913"/>
    </source>
</evidence>
<protein>
    <submittedName>
        <fullName evidence="2">DUF4906 domain-containing protein</fullName>
    </submittedName>
</protein>
<dbReference type="Gene3D" id="2.60.40.2580">
    <property type="match status" value="1"/>
</dbReference>
<sequence length="602" mass="65596">MIKKIIPVCIACLILGGCTEDSLLPDPGTASSPEPVTVKLTLGIDGYNTSSDGKTRAEEMPPVLRMSSPDMDVELVATPAVTRAASSPAVTIAEDYAVYSYMGFQFDGTLSSGTLVEKKYFTSPDGSIKTDEVEIKSTGGKKNMIVVLANVNESDFSSITVGSSTYADLQKLCMTRVADNDAIFPRKKLTLTKDGAPLQENGKDMERTGIVMCGQVAAEISDGKQLYVSLKRTVARVQFNITTTYDHFKTVPHTWEVDLMNIPTQSYYNVIGRKAVFPLVDLTRSDFFWSEKLAEKTTVADPVINTASVYIPVNLQQSVPTSTQSTRRDNSPKGGTYLQIIGLESKKVEGTVDLHIIKDFSIYQLFLGKNFTTDFSVYPNYDLTYNIVLKGNSEEDTNVVRLIPGYFSGELTAYDANGNRLSSVTDANAVKWKYPNKIEVYFSDGYYPAGSSSATPGDKELKWYAGTAPLDKQGATSLTDGPANTARLQAAGVPWEDYAAAHTCYRGLNGYDQGKPAGDILWYLPSIGELIGTWISSSSTASQLSPSYWSSTACPDTDKAFVITNEGKVYSDDVGNTHYVRGFQDPGKAQHTELGQSPTWSN</sequence>
<evidence type="ECO:0000313" key="2">
    <source>
        <dbReference type="EMBL" id="MDY7259358.1"/>
    </source>
</evidence>
<name>A0ABU5HUV3_9BACE</name>
<organism evidence="2 3">
    <name type="scientific">Bacteroides vicugnae</name>
    <dbReference type="NCBI Taxonomy" id="3037989"/>
    <lineage>
        <taxon>Bacteria</taxon>
        <taxon>Pseudomonadati</taxon>
        <taxon>Bacteroidota</taxon>
        <taxon>Bacteroidia</taxon>
        <taxon>Bacteroidales</taxon>
        <taxon>Bacteroidaceae</taxon>
        <taxon>Bacteroides</taxon>
    </lineage>
</organism>
<feature type="region of interest" description="Disordered" evidence="1">
    <location>
        <begin position="582"/>
        <end position="602"/>
    </location>
</feature>
<dbReference type="Proteomes" id="UP001292913">
    <property type="component" value="Unassembled WGS sequence"/>
</dbReference>
<feature type="compositionally biased region" description="Polar residues" evidence="1">
    <location>
        <begin position="593"/>
        <end position="602"/>
    </location>
</feature>
<gene>
    <name evidence="2" type="ORF">QHG74_16735</name>
</gene>
<proteinExistence type="predicted"/>
<evidence type="ECO:0000256" key="1">
    <source>
        <dbReference type="SAM" id="MobiDB-lite"/>
    </source>
</evidence>
<dbReference type="PROSITE" id="PS51257">
    <property type="entry name" value="PROKAR_LIPOPROTEIN"/>
    <property type="match status" value="1"/>
</dbReference>
<comment type="caution">
    <text evidence="2">The sequence shown here is derived from an EMBL/GenBank/DDBJ whole genome shotgun (WGS) entry which is preliminary data.</text>
</comment>